<dbReference type="PANTHER" id="PTHR43433">
    <property type="entry name" value="HYDROLASE, ALPHA/BETA FOLD FAMILY PROTEIN"/>
    <property type="match status" value="1"/>
</dbReference>
<dbReference type="PANTHER" id="PTHR43433:SF5">
    <property type="entry name" value="AB HYDROLASE-1 DOMAIN-CONTAINING PROTEIN"/>
    <property type="match status" value="1"/>
</dbReference>
<proteinExistence type="predicted"/>
<dbReference type="InterPro" id="IPR050471">
    <property type="entry name" value="AB_hydrolase"/>
</dbReference>
<name>A0A9P4PX79_9PEZI</name>
<organism evidence="2 3">
    <name type="scientific">Polychaeton citri CBS 116435</name>
    <dbReference type="NCBI Taxonomy" id="1314669"/>
    <lineage>
        <taxon>Eukaryota</taxon>
        <taxon>Fungi</taxon>
        <taxon>Dikarya</taxon>
        <taxon>Ascomycota</taxon>
        <taxon>Pezizomycotina</taxon>
        <taxon>Dothideomycetes</taxon>
        <taxon>Dothideomycetidae</taxon>
        <taxon>Capnodiales</taxon>
        <taxon>Capnodiaceae</taxon>
        <taxon>Polychaeton</taxon>
    </lineage>
</organism>
<reference evidence="2" key="1">
    <citation type="journal article" date="2020" name="Stud. Mycol.">
        <title>101 Dothideomycetes genomes: a test case for predicting lifestyles and emergence of pathogens.</title>
        <authorList>
            <person name="Haridas S."/>
            <person name="Albert R."/>
            <person name="Binder M."/>
            <person name="Bloem J."/>
            <person name="Labutti K."/>
            <person name="Salamov A."/>
            <person name="Andreopoulos B."/>
            <person name="Baker S."/>
            <person name="Barry K."/>
            <person name="Bills G."/>
            <person name="Bluhm B."/>
            <person name="Cannon C."/>
            <person name="Castanera R."/>
            <person name="Culley D."/>
            <person name="Daum C."/>
            <person name="Ezra D."/>
            <person name="Gonzalez J."/>
            <person name="Henrissat B."/>
            <person name="Kuo A."/>
            <person name="Liang C."/>
            <person name="Lipzen A."/>
            <person name="Lutzoni F."/>
            <person name="Magnuson J."/>
            <person name="Mondo S."/>
            <person name="Nolan M."/>
            <person name="Ohm R."/>
            <person name="Pangilinan J."/>
            <person name="Park H.-J."/>
            <person name="Ramirez L."/>
            <person name="Alfaro M."/>
            <person name="Sun H."/>
            <person name="Tritt A."/>
            <person name="Yoshinaga Y."/>
            <person name="Zwiers L.-H."/>
            <person name="Turgeon B."/>
            <person name="Goodwin S."/>
            <person name="Spatafora J."/>
            <person name="Crous P."/>
            <person name="Grigoriev I."/>
        </authorList>
    </citation>
    <scope>NUCLEOTIDE SEQUENCE</scope>
    <source>
        <strain evidence="2">CBS 116435</strain>
    </source>
</reference>
<evidence type="ECO:0000259" key="1">
    <source>
        <dbReference type="Pfam" id="PF00561"/>
    </source>
</evidence>
<protein>
    <submittedName>
        <fullName evidence="2">Alpha/beta-hydrolase</fullName>
    </submittedName>
</protein>
<dbReference type="AlphaFoldDB" id="A0A9P4PX79"/>
<dbReference type="InterPro" id="IPR029058">
    <property type="entry name" value="AB_hydrolase_fold"/>
</dbReference>
<evidence type="ECO:0000313" key="3">
    <source>
        <dbReference type="Proteomes" id="UP000799441"/>
    </source>
</evidence>
<dbReference type="OrthoDB" id="408373at2759"/>
<dbReference type="Pfam" id="PF00561">
    <property type="entry name" value="Abhydrolase_1"/>
    <property type="match status" value="1"/>
</dbReference>
<dbReference type="InterPro" id="IPR000073">
    <property type="entry name" value="AB_hydrolase_1"/>
</dbReference>
<dbReference type="EMBL" id="MU003868">
    <property type="protein sequence ID" value="KAF2716598.1"/>
    <property type="molecule type" value="Genomic_DNA"/>
</dbReference>
<dbReference type="SUPFAM" id="SSF53474">
    <property type="entry name" value="alpha/beta-Hydrolases"/>
    <property type="match status" value="1"/>
</dbReference>
<dbReference type="Proteomes" id="UP000799441">
    <property type="component" value="Unassembled WGS sequence"/>
</dbReference>
<feature type="domain" description="AB hydrolase-1" evidence="1">
    <location>
        <begin position="35"/>
        <end position="123"/>
    </location>
</feature>
<keyword evidence="3" id="KW-1185">Reference proteome</keyword>
<comment type="caution">
    <text evidence="2">The sequence shown here is derived from an EMBL/GenBank/DDBJ whole genome shotgun (WGS) entry which is preliminary data.</text>
</comment>
<evidence type="ECO:0000313" key="2">
    <source>
        <dbReference type="EMBL" id="KAF2716598.1"/>
    </source>
</evidence>
<gene>
    <name evidence="2" type="ORF">K431DRAFT_235047</name>
</gene>
<accession>A0A9P4PX79</accession>
<sequence>MPQIETSDGTTLNFRLDHPPVSKPDLPQNTLISDLLVIVGGLSDDIATWDLQVPAFLSAGYSVLRYDHRGVGESSRPRGPYTAGLLAQDLRQLLTTLEINKFHLLGMSMGGCITIAYSLAYPNSSDTRSSDVEPTMLSLLLCATYMAPSPFCDRLFACWAEVAKSMGLKALLREVTLWCFTLAFFREREAELKDFESGCGGLALLNMGVEGYLAQLNVCQSFDCVEELSRLRMEGKVLGGLRQSQVQVLIPEEDCLIPVALQRELADELVGAGVVATKGGHGCQWEFPNETNASILGMLNRVQDGV</sequence>
<dbReference type="Gene3D" id="3.40.50.1820">
    <property type="entry name" value="alpha/beta hydrolase"/>
    <property type="match status" value="1"/>
</dbReference>